<dbReference type="OrthoDB" id="10225332at2759"/>
<evidence type="ECO:0000256" key="1">
    <source>
        <dbReference type="ARBA" id="ARBA00004141"/>
    </source>
</evidence>
<dbReference type="AlphaFoldDB" id="H2XXY2"/>
<dbReference type="Ensembl" id="ENSCINT00000035478.1">
    <property type="protein sequence ID" value="ENSCINP00000034516.1"/>
    <property type="gene ID" value="ENSCING00000022070.1"/>
</dbReference>
<comment type="subcellular location">
    <subcellularLocation>
        <location evidence="1">Membrane</location>
        <topology evidence="1">Multi-pass membrane protein</topology>
    </subcellularLocation>
</comment>
<feature type="transmembrane region" description="Helical" evidence="7">
    <location>
        <begin position="64"/>
        <end position="85"/>
    </location>
</feature>
<proteinExistence type="predicted"/>
<dbReference type="PANTHER" id="PTHR24238">
    <property type="entry name" value="G-PROTEIN COUPLED RECEPTOR"/>
    <property type="match status" value="1"/>
</dbReference>
<name>H2XXY2_CIOIN</name>
<dbReference type="KEGG" id="cin:100175595"/>
<evidence type="ECO:0000313" key="8">
    <source>
        <dbReference type="Ensembl" id="ENSCINP00000034516.1"/>
    </source>
</evidence>
<keyword evidence="6" id="KW-0807">Transducer</keyword>
<dbReference type="GO" id="GO:0005886">
    <property type="term" value="C:plasma membrane"/>
    <property type="evidence" value="ECO:0000318"/>
    <property type="project" value="GO_Central"/>
</dbReference>
<feature type="transmembrane region" description="Helical" evidence="7">
    <location>
        <begin position="169"/>
        <end position="189"/>
    </location>
</feature>
<reference evidence="8" key="3">
    <citation type="submission" date="2025-08" db="UniProtKB">
        <authorList>
            <consortium name="Ensembl"/>
        </authorList>
    </citation>
    <scope>IDENTIFICATION</scope>
</reference>
<sequence length="396" mass="43860">MIVEAMQSLNLTLEDGLIEPQCLVSSTKWTNIVLITVMFISGLINLIVWLAATIYRRKLLRQNYVYLCVTSLLLSNLVFLTLNLWDEFSSYLLKPEVSLNPPNQGLQVLWALCQSGSVAMLFVMCGNILALVYVLLDSAYFHHARNAPAVGIGNEENTAKILQVKRRKAIGLISISWFIPLVLVIAAVLKWNCAARCQCSLGAMGDVCPVSDGCSRVWSPLFNSYIGLNVGLWLLEVVSLFILTSRGVLNFVSFTRAPPIRSQIASELNDSLPGLNECGRATTDCDVGNDVTDVKQSTNAERSRPIARRVTWFHLTPRLRLVALIGGLFFVCTLPLVMTFFIDVGGAQLVTPAARVTSMLCIYIYCLLVPILLVKYMANLKLALVKLLTFILCCFQ</sequence>
<feature type="transmembrane region" description="Helical" evidence="7">
    <location>
        <begin position="354"/>
        <end position="374"/>
    </location>
</feature>
<keyword evidence="3" id="KW-1015">Disulfide bond</keyword>
<dbReference type="InParanoid" id="H2XXY2"/>
<dbReference type="GeneID" id="100175595"/>
<dbReference type="GO" id="GO:0008188">
    <property type="term" value="F:neuropeptide receptor activity"/>
    <property type="evidence" value="ECO:0000318"/>
    <property type="project" value="GO_Central"/>
</dbReference>
<dbReference type="EMBL" id="EAAA01001000">
    <property type="status" value="NOT_ANNOTATED_CDS"/>
    <property type="molecule type" value="Genomic_DNA"/>
</dbReference>
<protein>
    <submittedName>
        <fullName evidence="8">Uncharacterized LOC100175595</fullName>
    </submittedName>
</protein>
<feature type="transmembrane region" description="Helical" evidence="7">
    <location>
        <begin position="108"/>
        <end position="136"/>
    </location>
</feature>
<keyword evidence="7" id="KW-1133">Transmembrane helix</keyword>
<keyword evidence="7" id="KW-0472">Membrane</keyword>
<keyword evidence="4" id="KW-0675">Receptor</keyword>
<evidence type="ECO:0000256" key="2">
    <source>
        <dbReference type="ARBA" id="ARBA00023040"/>
    </source>
</evidence>
<dbReference type="RefSeq" id="XP_002124549.1">
    <property type="nucleotide sequence ID" value="XM_002124513.4"/>
</dbReference>
<dbReference type="PANTHER" id="PTHR24238:SF74">
    <property type="entry name" value="PROKINETICIN RECEPTOR 2"/>
    <property type="match status" value="1"/>
</dbReference>
<accession>H2XXY2</accession>
<dbReference type="Gene3D" id="1.20.1070.10">
    <property type="entry name" value="Rhodopsin 7-helix transmembrane proteins"/>
    <property type="match status" value="1"/>
</dbReference>
<keyword evidence="5" id="KW-0325">Glycoprotein</keyword>
<evidence type="ECO:0000256" key="5">
    <source>
        <dbReference type="ARBA" id="ARBA00023180"/>
    </source>
</evidence>
<accession>A0A1W2W926</accession>
<reference evidence="8" key="2">
    <citation type="journal article" date="2008" name="Genome Biol.">
        <title>Improved genome assembly and evidence-based global gene model set for the chordate Ciona intestinalis: new insight into intron and operon populations.</title>
        <authorList>
            <person name="Satou Y."/>
            <person name="Mineta K."/>
            <person name="Ogasawara M."/>
            <person name="Sasakura Y."/>
            <person name="Shoguchi E."/>
            <person name="Ueno K."/>
            <person name="Yamada L."/>
            <person name="Matsumoto J."/>
            <person name="Wasserscheid J."/>
            <person name="Dewar K."/>
            <person name="Wiley G.B."/>
            <person name="Macmil S.L."/>
            <person name="Roe B.A."/>
            <person name="Zeller R.W."/>
            <person name="Hastings K.E."/>
            <person name="Lemaire P."/>
            <person name="Lindquist E."/>
            <person name="Endo T."/>
            <person name="Hotta K."/>
            <person name="Inaba K."/>
        </authorList>
    </citation>
    <scope>NUCLEOTIDE SEQUENCE [LARGE SCALE GENOMIC DNA]</scope>
    <source>
        <strain evidence="8">wild type</strain>
    </source>
</reference>
<reference evidence="8" key="4">
    <citation type="submission" date="2025-09" db="UniProtKB">
        <authorList>
            <consortium name="Ensembl"/>
        </authorList>
    </citation>
    <scope>IDENTIFICATION</scope>
</reference>
<dbReference type="GeneTree" id="ENSGT00940000167565"/>
<evidence type="ECO:0000313" key="9">
    <source>
        <dbReference type="Proteomes" id="UP000008144"/>
    </source>
</evidence>
<organism evidence="8 9">
    <name type="scientific">Ciona intestinalis</name>
    <name type="common">Transparent sea squirt</name>
    <name type="synonym">Ascidia intestinalis</name>
    <dbReference type="NCBI Taxonomy" id="7719"/>
    <lineage>
        <taxon>Eukaryota</taxon>
        <taxon>Metazoa</taxon>
        <taxon>Chordata</taxon>
        <taxon>Tunicata</taxon>
        <taxon>Ascidiacea</taxon>
        <taxon>Phlebobranchia</taxon>
        <taxon>Cionidae</taxon>
        <taxon>Ciona</taxon>
    </lineage>
</organism>
<keyword evidence="9" id="KW-1185">Reference proteome</keyword>
<dbReference type="Proteomes" id="UP000008144">
    <property type="component" value="Chromosome 12"/>
</dbReference>
<feature type="transmembrane region" description="Helical" evidence="7">
    <location>
        <begin position="321"/>
        <end position="342"/>
    </location>
</feature>
<keyword evidence="7" id="KW-0812">Transmembrane</keyword>
<dbReference type="GO" id="GO:0007218">
    <property type="term" value="P:neuropeptide signaling pathway"/>
    <property type="evidence" value="ECO:0000318"/>
    <property type="project" value="GO_Central"/>
</dbReference>
<feature type="transmembrane region" description="Helical" evidence="7">
    <location>
        <begin position="32"/>
        <end position="52"/>
    </location>
</feature>
<evidence type="ECO:0000256" key="4">
    <source>
        <dbReference type="ARBA" id="ARBA00023170"/>
    </source>
</evidence>
<evidence type="ECO:0000256" key="3">
    <source>
        <dbReference type="ARBA" id="ARBA00023157"/>
    </source>
</evidence>
<reference evidence="9" key="1">
    <citation type="journal article" date="2002" name="Science">
        <title>The draft genome of Ciona intestinalis: insights into chordate and vertebrate origins.</title>
        <authorList>
            <person name="Dehal P."/>
            <person name="Satou Y."/>
            <person name="Campbell R.K."/>
            <person name="Chapman J."/>
            <person name="Degnan B."/>
            <person name="De Tomaso A."/>
            <person name="Davidson B."/>
            <person name="Di Gregorio A."/>
            <person name="Gelpke M."/>
            <person name="Goodstein D.M."/>
            <person name="Harafuji N."/>
            <person name="Hastings K.E."/>
            <person name="Ho I."/>
            <person name="Hotta K."/>
            <person name="Huang W."/>
            <person name="Kawashima T."/>
            <person name="Lemaire P."/>
            <person name="Martinez D."/>
            <person name="Meinertzhagen I.A."/>
            <person name="Necula S."/>
            <person name="Nonaka M."/>
            <person name="Putnam N."/>
            <person name="Rash S."/>
            <person name="Saiga H."/>
            <person name="Satake M."/>
            <person name="Terry A."/>
            <person name="Yamada L."/>
            <person name="Wang H.G."/>
            <person name="Awazu S."/>
            <person name="Azumi K."/>
            <person name="Boore J."/>
            <person name="Branno M."/>
            <person name="Chin-Bow S."/>
            <person name="DeSantis R."/>
            <person name="Doyle S."/>
            <person name="Francino P."/>
            <person name="Keys D.N."/>
            <person name="Haga S."/>
            <person name="Hayashi H."/>
            <person name="Hino K."/>
            <person name="Imai K.S."/>
            <person name="Inaba K."/>
            <person name="Kano S."/>
            <person name="Kobayashi K."/>
            <person name="Kobayashi M."/>
            <person name="Lee B.I."/>
            <person name="Makabe K.W."/>
            <person name="Manohar C."/>
            <person name="Matassi G."/>
            <person name="Medina M."/>
            <person name="Mochizuki Y."/>
            <person name="Mount S."/>
            <person name="Morishita T."/>
            <person name="Miura S."/>
            <person name="Nakayama A."/>
            <person name="Nishizaka S."/>
            <person name="Nomoto H."/>
            <person name="Ohta F."/>
            <person name="Oishi K."/>
            <person name="Rigoutsos I."/>
            <person name="Sano M."/>
            <person name="Sasaki A."/>
            <person name="Sasakura Y."/>
            <person name="Shoguchi E."/>
            <person name="Shin-i T."/>
            <person name="Spagnuolo A."/>
            <person name="Stainier D."/>
            <person name="Suzuki M.M."/>
            <person name="Tassy O."/>
            <person name="Takatori N."/>
            <person name="Tokuoka M."/>
            <person name="Yagi K."/>
            <person name="Yoshizaki F."/>
            <person name="Wada S."/>
            <person name="Zhang C."/>
            <person name="Hyatt P.D."/>
            <person name="Larimer F."/>
            <person name="Detter C."/>
            <person name="Doggett N."/>
            <person name="Glavina T."/>
            <person name="Hawkins T."/>
            <person name="Richardson P."/>
            <person name="Lucas S."/>
            <person name="Kohara Y."/>
            <person name="Levine M."/>
            <person name="Satoh N."/>
            <person name="Rokhsar D.S."/>
        </authorList>
    </citation>
    <scope>NUCLEOTIDE SEQUENCE [LARGE SCALE GENOMIC DNA]</scope>
</reference>
<feature type="transmembrane region" description="Helical" evidence="7">
    <location>
        <begin position="225"/>
        <end position="243"/>
    </location>
</feature>
<keyword evidence="2" id="KW-0297">G-protein coupled receptor</keyword>
<evidence type="ECO:0000256" key="7">
    <source>
        <dbReference type="SAM" id="Phobius"/>
    </source>
</evidence>
<evidence type="ECO:0000256" key="6">
    <source>
        <dbReference type="ARBA" id="ARBA00023224"/>
    </source>
</evidence>
<gene>
    <name evidence="8" type="primary">LOC100175595</name>
</gene>
<dbReference type="HOGENOM" id="CLU_696302_0_0_1"/>